<keyword evidence="1" id="KW-0812">Transmembrane</keyword>
<feature type="domain" description="EamA" evidence="2">
    <location>
        <begin position="150"/>
        <end position="276"/>
    </location>
</feature>
<dbReference type="Pfam" id="PF00892">
    <property type="entry name" value="EamA"/>
    <property type="match status" value="2"/>
</dbReference>
<feature type="transmembrane region" description="Helical" evidence="1">
    <location>
        <begin position="262"/>
        <end position="281"/>
    </location>
</feature>
<dbReference type="AlphaFoldDB" id="A0AA40V6I9"/>
<dbReference type="InterPro" id="IPR037185">
    <property type="entry name" value="EmrE-like"/>
</dbReference>
<dbReference type="EMBL" id="JAODZE010000002">
    <property type="protein sequence ID" value="MDH0145380.1"/>
    <property type="molecule type" value="Genomic_DNA"/>
</dbReference>
<dbReference type="GO" id="GO:0016020">
    <property type="term" value="C:membrane"/>
    <property type="evidence" value="ECO:0007669"/>
    <property type="project" value="InterPro"/>
</dbReference>
<dbReference type="SUPFAM" id="SSF103481">
    <property type="entry name" value="Multidrug resistance efflux transporter EmrE"/>
    <property type="match status" value="2"/>
</dbReference>
<dbReference type="RefSeq" id="WP_020305866.1">
    <property type="nucleotide sequence ID" value="NZ_AP024722.1"/>
</dbReference>
<feature type="transmembrane region" description="Helical" evidence="1">
    <location>
        <begin position="208"/>
        <end position="225"/>
    </location>
</feature>
<evidence type="ECO:0000313" key="6">
    <source>
        <dbReference type="Proteomes" id="UP001138621"/>
    </source>
</evidence>
<reference evidence="3" key="1">
    <citation type="submission" date="2020-02" db="EMBL/GenBank/DDBJ databases">
        <title>Synteny-based analysis reveals conserved mechanism for high triclosan tolerance in Pseudomonas, as well as instances of horizontal transfer.</title>
        <authorList>
            <person name="Mcfarland A.G."/>
            <person name="Bertucci H.K."/>
            <person name="Litmann E."/>
            <person name="Shen J."/>
            <person name="Huttenhower C."/>
            <person name="Hartmann E.M."/>
        </authorList>
    </citation>
    <scope>NUCLEOTIDE SEQUENCE</scope>
    <source>
        <strain evidence="3">109A1</strain>
    </source>
</reference>
<comment type="caution">
    <text evidence="3">The sequence shown here is derived from an EMBL/GenBank/DDBJ whole genome shotgun (WGS) entry which is preliminary data.</text>
</comment>
<accession>A0AA40V6I9</accession>
<feature type="domain" description="EamA" evidence="2">
    <location>
        <begin position="9"/>
        <end position="140"/>
    </location>
</feature>
<sequence length="290" mass="31028">MNDHHHPLYGVLLILLSGLLLASHDGLAKHLSEIYPVFLVIWARYVAQTVLMTALFVPRMGQRVFRTLRPWPQLLRGLSLVSVSLLFINGLHFIPLAEATAVIFLTPVLVTVASALLGERINPSQWIAVGFGLLGVLIIVRPGSALFTPAALLPLGAALSFTVYQLITRRLAGTDHPVTSNYLTSLVGCVALSVLVIFNWRTPTLHDALLMGALGGMAMLGHLLLTNAFRFASAATLAPFTYSQIVFAGVVGYLAFDHAPDAGALIGMAVIIASGLCMAYVQRRQPAAGG</sequence>
<organism evidence="3 6">
    <name type="scientific">Stutzerimonas stutzeri</name>
    <name type="common">Pseudomonas stutzeri</name>
    <dbReference type="NCBI Taxonomy" id="316"/>
    <lineage>
        <taxon>Bacteria</taxon>
        <taxon>Pseudomonadati</taxon>
        <taxon>Pseudomonadota</taxon>
        <taxon>Gammaproteobacteria</taxon>
        <taxon>Pseudomonadales</taxon>
        <taxon>Pseudomonadaceae</taxon>
        <taxon>Stutzerimonas</taxon>
    </lineage>
</organism>
<protein>
    <submittedName>
        <fullName evidence="3">DMT family transporter</fullName>
    </submittedName>
</protein>
<dbReference type="Proteomes" id="UP001158076">
    <property type="component" value="Unassembled WGS sequence"/>
</dbReference>
<evidence type="ECO:0000313" key="3">
    <source>
        <dbReference type="EMBL" id="MBA1303883.1"/>
    </source>
</evidence>
<reference evidence="4" key="2">
    <citation type="submission" date="2022-09" db="EMBL/GenBank/DDBJ databases">
        <title>Intensive care unit water sources are persistently colonized with multi-drug resistant bacteria and are the site of extensive horizontal gene transfer of antibiotic resistance genes.</title>
        <authorList>
            <person name="Diorio-Toth L."/>
        </authorList>
    </citation>
    <scope>NUCLEOTIDE SEQUENCE</scope>
    <source>
        <strain evidence="5">GD03864</strain>
        <strain evidence="4">GD04147</strain>
    </source>
</reference>
<dbReference type="GeneID" id="66823005"/>
<feature type="transmembrane region" description="Helical" evidence="1">
    <location>
        <begin position="38"/>
        <end position="57"/>
    </location>
</feature>
<dbReference type="InterPro" id="IPR000620">
    <property type="entry name" value="EamA_dom"/>
</dbReference>
<feature type="transmembrane region" description="Helical" evidence="1">
    <location>
        <begin position="179"/>
        <end position="202"/>
    </location>
</feature>
<feature type="transmembrane region" description="Helical" evidence="1">
    <location>
        <begin position="237"/>
        <end position="256"/>
    </location>
</feature>
<dbReference type="Proteomes" id="UP001138621">
    <property type="component" value="Unassembled WGS sequence"/>
</dbReference>
<evidence type="ECO:0000313" key="5">
    <source>
        <dbReference type="EMBL" id="MDH0688063.1"/>
    </source>
</evidence>
<dbReference type="EMBL" id="JAAMRD010000003">
    <property type="protein sequence ID" value="MBA1303883.1"/>
    <property type="molecule type" value="Genomic_DNA"/>
</dbReference>
<feature type="transmembrane region" description="Helical" evidence="1">
    <location>
        <begin position="146"/>
        <end position="167"/>
    </location>
</feature>
<name>A0AA40V6I9_STUST</name>
<dbReference type="EMBL" id="JAOCDG010000011">
    <property type="protein sequence ID" value="MDH0688063.1"/>
    <property type="molecule type" value="Genomic_DNA"/>
</dbReference>
<feature type="transmembrane region" description="Helical" evidence="1">
    <location>
        <begin position="124"/>
        <end position="140"/>
    </location>
</feature>
<feature type="transmembrane region" description="Helical" evidence="1">
    <location>
        <begin position="100"/>
        <end position="117"/>
    </location>
</feature>
<dbReference type="PANTHER" id="PTHR22911:SF103">
    <property type="entry name" value="BLR2811 PROTEIN"/>
    <property type="match status" value="1"/>
</dbReference>
<dbReference type="PANTHER" id="PTHR22911">
    <property type="entry name" value="ACYL-MALONYL CONDENSING ENZYME-RELATED"/>
    <property type="match status" value="1"/>
</dbReference>
<keyword evidence="1" id="KW-1133">Transmembrane helix</keyword>
<evidence type="ECO:0000313" key="4">
    <source>
        <dbReference type="EMBL" id="MDH0145380.1"/>
    </source>
</evidence>
<evidence type="ECO:0000256" key="1">
    <source>
        <dbReference type="SAM" id="Phobius"/>
    </source>
</evidence>
<proteinExistence type="predicted"/>
<gene>
    <name evidence="3" type="ORF">G7024_05630</name>
    <name evidence="5" type="ORF">N5D09_08190</name>
    <name evidence="4" type="ORF">N7335_03130</name>
</gene>
<dbReference type="Proteomes" id="UP001161139">
    <property type="component" value="Unassembled WGS sequence"/>
</dbReference>
<evidence type="ECO:0000259" key="2">
    <source>
        <dbReference type="Pfam" id="PF00892"/>
    </source>
</evidence>
<keyword evidence="1" id="KW-0472">Membrane</keyword>
<feature type="transmembrane region" description="Helical" evidence="1">
    <location>
        <begin position="77"/>
        <end position="94"/>
    </location>
</feature>